<feature type="region of interest" description="Disordered" evidence="1">
    <location>
        <begin position="39"/>
        <end position="58"/>
    </location>
</feature>
<gene>
    <name evidence="2" type="ORF">BJF93_18785</name>
</gene>
<organism evidence="2 3">
    <name type="scientific">Xaviernesmea oryzae</name>
    <dbReference type="NCBI Taxonomy" id="464029"/>
    <lineage>
        <taxon>Bacteria</taxon>
        <taxon>Pseudomonadati</taxon>
        <taxon>Pseudomonadota</taxon>
        <taxon>Alphaproteobacteria</taxon>
        <taxon>Hyphomicrobiales</taxon>
        <taxon>Rhizobiaceae</taxon>
        <taxon>Rhizobium/Agrobacterium group</taxon>
        <taxon>Xaviernesmea</taxon>
    </lineage>
</organism>
<dbReference type="SMART" id="SM00028">
    <property type="entry name" value="TPR"/>
    <property type="match status" value="2"/>
</dbReference>
<evidence type="ECO:0000313" key="2">
    <source>
        <dbReference type="EMBL" id="OLP62293.1"/>
    </source>
</evidence>
<dbReference type="InterPro" id="IPR019734">
    <property type="entry name" value="TPR_rpt"/>
</dbReference>
<protein>
    <submittedName>
        <fullName evidence="2">Pilus assembly protein TadD</fullName>
    </submittedName>
</protein>
<accession>A0A1Q9B2S7</accession>
<sequence length="284" mass="30116">MQAAGSLADRKAEAQRRLCTYAALAGVALLATACGTPKKELTTGSIPSASASARPVQTMTESELKAAAGSLGATYEKNPNDKANGLNYANLLRMTGKNDQSLAVMQQMAIRFPSDREVLAAYGKAQAAAGQLEQALATIGRAQTPDRPDWRLKSAEGAILDQLGRPAEARQAYRDALDIKPNEPSVLSNLGMSYLLAKDLKTAETYLRSAVAQPGADSGVRQNLALAVGLQGRFDEAERIAGAELSPTQAQDNVRYLRAMLAQDNAWKKLASQDTRSPGAKAVN</sequence>
<dbReference type="AlphaFoldDB" id="A0A1Q9B2S7"/>
<comment type="caution">
    <text evidence="2">The sequence shown here is derived from an EMBL/GenBank/DDBJ whole genome shotgun (WGS) entry which is preliminary data.</text>
</comment>
<dbReference type="PANTHER" id="PTHR44216:SF3">
    <property type="entry name" value="PROTEIN O-MANNOSYL-TRANSFERASE TMTC2"/>
    <property type="match status" value="1"/>
</dbReference>
<keyword evidence="3" id="KW-1185">Reference proteome</keyword>
<dbReference type="Gene3D" id="1.25.40.10">
    <property type="entry name" value="Tetratricopeptide repeat domain"/>
    <property type="match status" value="1"/>
</dbReference>
<dbReference type="PIRSF" id="PIRSF035836">
    <property type="entry name" value="UCP035836"/>
    <property type="match status" value="1"/>
</dbReference>
<dbReference type="InterPro" id="IPR052384">
    <property type="entry name" value="TMTC_O-mannosyltransferase"/>
</dbReference>
<name>A0A1Q9B2S7_9HYPH</name>
<dbReference type="OrthoDB" id="422579at2"/>
<proteinExistence type="predicted"/>
<dbReference type="InterPro" id="IPR011990">
    <property type="entry name" value="TPR-like_helical_dom_sf"/>
</dbReference>
<dbReference type="SUPFAM" id="SSF48452">
    <property type="entry name" value="TPR-like"/>
    <property type="match status" value="1"/>
</dbReference>
<dbReference type="Proteomes" id="UP000186364">
    <property type="component" value="Unassembled WGS sequence"/>
</dbReference>
<dbReference type="Pfam" id="PF13432">
    <property type="entry name" value="TPR_16"/>
    <property type="match status" value="2"/>
</dbReference>
<dbReference type="PANTHER" id="PTHR44216">
    <property type="entry name" value="PROTEIN O-MANNOSYL-TRANSFERASE TMTC2"/>
    <property type="match status" value="1"/>
</dbReference>
<dbReference type="RefSeq" id="WP_075625814.1">
    <property type="nucleotide sequence ID" value="NZ_FOAM01000015.1"/>
</dbReference>
<dbReference type="EMBL" id="MKIP01000027">
    <property type="protein sequence ID" value="OLP62293.1"/>
    <property type="molecule type" value="Genomic_DNA"/>
</dbReference>
<feature type="compositionally biased region" description="Polar residues" evidence="1">
    <location>
        <begin position="42"/>
        <end position="58"/>
    </location>
</feature>
<evidence type="ECO:0000313" key="3">
    <source>
        <dbReference type="Proteomes" id="UP000186364"/>
    </source>
</evidence>
<dbReference type="InterPro" id="IPR014596">
    <property type="entry name" value="UCP035836"/>
</dbReference>
<evidence type="ECO:0000256" key="1">
    <source>
        <dbReference type="SAM" id="MobiDB-lite"/>
    </source>
</evidence>
<reference evidence="2 3" key="1">
    <citation type="submission" date="2016-09" db="EMBL/GenBank/DDBJ databases">
        <title>Rhizobium sp. nov., a novel species isolated from the rice rhizosphere.</title>
        <authorList>
            <person name="Zhao J."/>
            <person name="Zhang X."/>
        </authorList>
    </citation>
    <scope>NUCLEOTIDE SEQUENCE [LARGE SCALE GENOMIC DNA]</scope>
    <source>
        <strain evidence="2 3">1.7048</strain>
    </source>
</reference>